<dbReference type="GO" id="GO:0043565">
    <property type="term" value="F:sequence-specific DNA binding"/>
    <property type="evidence" value="ECO:0007669"/>
    <property type="project" value="InterPro"/>
</dbReference>
<accession>A0A0L0F904</accession>
<dbReference type="RefSeq" id="XP_014147102.1">
    <property type="nucleotide sequence ID" value="XM_014291627.1"/>
</dbReference>
<feature type="non-terminal residue" evidence="1">
    <location>
        <position position="1"/>
    </location>
</feature>
<dbReference type="FunFam" id="1.20.58.200:FF:000001">
    <property type="entry name" value="Translin-associated factor X"/>
    <property type="match status" value="1"/>
</dbReference>
<dbReference type="Proteomes" id="UP000054560">
    <property type="component" value="Unassembled WGS sequence"/>
</dbReference>
<evidence type="ECO:0000313" key="1">
    <source>
        <dbReference type="EMBL" id="KNC73200.1"/>
    </source>
</evidence>
<dbReference type="GeneID" id="25914742"/>
<evidence type="ECO:0008006" key="3">
    <source>
        <dbReference type="Google" id="ProtNLM"/>
    </source>
</evidence>
<dbReference type="InterPro" id="IPR036081">
    <property type="entry name" value="Translin_sf"/>
</dbReference>
<dbReference type="EMBL" id="KQ245936">
    <property type="protein sequence ID" value="KNC73200.1"/>
    <property type="molecule type" value="Genomic_DNA"/>
</dbReference>
<dbReference type="eggNOG" id="KOG3066">
    <property type="taxonomic scope" value="Eukaryota"/>
</dbReference>
<dbReference type="AlphaFoldDB" id="A0A0L0F904"/>
<dbReference type="STRING" id="667725.A0A0L0F904"/>
<dbReference type="PANTHER" id="PTHR10741">
    <property type="entry name" value="TRANSLIN AND TRANSLIN ASSOCIATED PROTEIN X"/>
    <property type="match status" value="1"/>
</dbReference>
<organism evidence="1 2">
    <name type="scientific">Sphaeroforma arctica JP610</name>
    <dbReference type="NCBI Taxonomy" id="667725"/>
    <lineage>
        <taxon>Eukaryota</taxon>
        <taxon>Ichthyosporea</taxon>
        <taxon>Ichthyophonida</taxon>
        <taxon>Sphaeroforma</taxon>
    </lineage>
</organism>
<dbReference type="Pfam" id="PF01997">
    <property type="entry name" value="Translin"/>
    <property type="match status" value="1"/>
</dbReference>
<evidence type="ECO:0000313" key="2">
    <source>
        <dbReference type="Proteomes" id="UP000054560"/>
    </source>
</evidence>
<gene>
    <name evidence="1" type="ORF">SARC_14238</name>
</gene>
<dbReference type="InterPro" id="IPR002848">
    <property type="entry name" value="Translin_fam"/>
</dbReference>
<dbReference type="OrthoDB" id="31005at2759"/>
<dbReference type="SUPFAM" id="SSF74784">
    <property type="entry name" value="Translin"/>
    <property type="match status" value="1"/>
</dbReference>
<sequence length="107" mass="11702">SAADYLLGVADLSGELMRLCINYLGGGNREQCFIIHDFLRSMLSSFEALPYGEIKELNRKINVMKQSLTKVENACYAVAIRGAEVPSHKLASLVKSSAIADPIPDED</sequence>
<proteinExistence type="predicted"/>
<dbReference type="InterPro" id="IPR016069">
    <property type="entry name" value="Translin_C"/>
</dbReference>
<name>A0A0L0F904_9EUKA</name>
<keyword evidence="2" id="KW-1185">Reference proteome</keyword>
<dbReference type="Gene3D" id="1.20.58.200">
    <property type="entry name" value="Translin, domain 2"/>
    <property type="match status" value="1"/>
</dbReference>
<protein>
    <recommendedName>
        <fullName evidence="3">Translin</fullName>
    </recommendedName>
</protein>
<reference evidence="1 2" key="1">
    <citation type="submission" date="2011-02" db="EMBL/GenBank/DDBJ databases">
        <title>The Genome Sequence of Sphaeroforma arctica JP610.</title>
        <authorList>
            <consortium name="The Broad Institute Genome Sequencing Platform"/>
            <person name="Russ C."/>
            <person name="Cuomo C."/>
            <person name="Young S.K."/>
            <person name="Zeng Q."/>
            <person name="Gargeya S."/>
            <person name="Alvarado L."/>
            <person name="Berlin A."/>
            <person name="Chapman S.B."/>
            <person name="Chen Z."/>
            <person name="Freedman E."/>
            <person name="Gellesch M."/>
            <person name="Goldberg J."/>
            <person name="Griggs A."/>
            <person name="Gujja S."/>
            <person name="Heilman E."/>
            <person name="Heiman D."/>
            <person name="Howarth C."/>
            <person name="Mehta T."/>
            <person name="Neiman D."/>
            <person name="Pearson M."/>
            <person name="Roberts A."/>
            <person name="Saif S."/>
            <person name="Shea T."/>
            <person name="Shenoy N."/>
            <person name="Sisk P."/>
            <person name="Stolte C."/>
            <person name="Sykes S."/>
            <person name="White J."/>
            <person name="Yandava C."/>
            <person name="Burger G."/>
            <person name="Gray M.W."/>
            <person name="Holland P.W.H."/>
            <person name="King N."/>
            <person name="Lang F.B.F."/>
            <person name="Roger A.J."/>
            <person name="Ruiz-Trillo I."/>
            <person name="Haas B."/>
            <person name="Nusbaum C."/>
            <person name="Birren B."/>
        </authorList>
    </citation>
    <scope>NUCLEOTIDE SEQUENCE [LARGE SCALE GENOMIC DNA]</scope>
    <source>
        <strain evidence="1 2">JP610</strain>
    </source>
</reference>